<evidence type="ECO:0000256" key="6">
    <source>
        <dbReference type="ARBA" id="ARBA00023125"/>
    </source>
</evidence>
<evidence type="ECO:0000256" key="8">
    <source>
        <dbReference type="ARBA" id="ARBA00023170"/>
    </source>
</evidence>
<dbReference type="InterPro" id="IPR001628">
    <property type="entry name" value="Znf_hrmn_rcpt"/>
</dbReference>
<dbReference type="InterPro" id="IPR035500">
    <property type="entry name" value="NHR-like_dom_sf"/>
</dbReference>
<organism evidence="12 13">
    <name type="scientific">Leptidea sinapis</name>
    <dbReference type="NCBI Taxonomy" id="189913"/>
    <lineage>
        <taxon>Eukaryota</taxon>
        <taxon>Metazoa</taxon>
        <taxon>Ecdysozoa</taxon>
        <taxon>Arthropoda</taxon>
        <taxon>Hexapoda</taxon>
        <taxon>Insecta</taxon>
        <taxon>Pterygota</taxon>
        <taxon>Neoptera</taxon>
        <taxon>Endopterygota</taxon>
        <taxon>Lepidoptera</taxon>
        <taxon>Glossata</taxon>
        <taxon>Ditrysia</taxon>
        <taxon>Papilionoidea</taxon>
        <taxon>Pieridae</taxon>
        <taxon>Dismorphiinae</taxon>
        <taxon>Leptidea</taxon>
    </lineage>
</organism>
<comment type="subcellular location">
    <subcellularLocation>
        <location evidence="1">Nucleus</location>
    </subcellularLocation>
</comment>
<dbReference type="InterPro" id="IPR001723">
    <property type="entry name" value="Nuclear_hrmn_rcpt"/>
</dbReference>
<evidence type="ECO:0000313" key="12">
    <source>
        <dbReference type="EMBL" id="VVC87796.1"/>
    </source>
</evidence>
<evidence type="ECO:0000256" key="2">
    <source>
        <dbReference type="ARBA" id="ARBA00022723"/>
    </source>
</evidence>
<dbReference type="SUPFAM" id="SSF57716">
    <property type="entry name" value="Glucocorticoid receptor-like (DNA-binding domain)"/>
    <property type="match status" value="1"/>
</dbReference>
<dbReference type="PANTHER" id="PTHR45805:SF10">
    <property type="entry name" value="ECDYSONE-INDUCED PROTEIN 78C"/>
    <property type="match status" value="1"/>
</dbReference>
<dbReference type="FunFam" id="3.30.50.10:FF:000044">
    <property type="entry name" value="retinoic acid receptor beta isoform X4"/>
    <property type="match status" value="1"/>
</dbReference>
<keyword evidence="13" id="KW-1185">Reference proteome</keyword>
<dbReference type="InterPro" id="IPR013088">
    <property type="entry name" value="Znf_NHR/GATA"/>
</dbReference>
<feature type="region of interest" description="Disordered" evidence="10">
    <location>
        <begin position="358"/>
        <end position="390"/>
    </location>
</feature>
<accession>A0A5E4PRU7</accession>
<evidence type="ECO:0000313" key="13">
    <source>
        <dbReference type="Proteomes" id="UP000324832"/>
    </source>
</evidence>
<evidence type="ECO:0000256" key="5">
    <source>
        <dbReference type="ARBA" id="ARBA00023015"/>
    </source>
</evidence>
<evidence type="ECO:0000256" key="7">
    <source>
        <dbReference type="ARBA" id="ARBA00023163"/>
    </source>
</evidence>
<dbReference type="GO" id="GO:0005634">
    <property type="term" value="C:nucleus"/>
    <property type="evidence" value="ECO:0007669"/>
    <property type="project" value="UniProtKB-SubCell"/>
</dbReference>
<protein>
    <recommendedName>
        <fullName evidence="11">Nuclear receptor domain-containing protein</fullName>
    </recommendedName>
</protein>
<keyword evidence="9" id="KW-0539">Nucleus</keyword>
<dbReference type="SUPFAM" id="SSF48508">
    <property type="entry name" value="Nuclear receptor ligand-binding domain"/>
    <property type="match status" value="1"/>
</dbReference>
<keyword evidence="4" id="KW-0862">Zinc</keyword>
<dbReference type="Pfam" id="PF00105">
    <property type="entry name" value="zf-C4"/>
    <property type="match status" value="1"/>
</dbReference>
<dbReference type="GO" id="GO:0008270">
    <property type="term" value="F:zinc ion binding"/>
    <property type="evidence" value="ECO:0007669"/>
    <property type="project" value="UniProtKB-KW"/>
</dbReference>
<dbReference type="GO" id="GO:0003700">
    <property type="term" value="F:DNA-binding transcription factor activity"/>
    <property type="evidence" value="ECO:0007669"/>
    <property type="project" value="InterPro"/>
</dbReference>
<dbReference type="PANTHER" id="PTHR45805">
    <property type="entry name" value="NUCLEAR HORMONE RECEPTOR HR3-RELATED"/>
    <property type="match status" value="1"/>
</dbReference>
<evidence type="ECO:0000256" key="1">
    <source>
        <dbReference type="ARBA" id="ARBA00004123"/>
    </source>
</evidence>
<keyword evidence="6" id="KW-0238">DNA-binding</keyword>
<dbReference type="PRINTS" id="PR00398">
    <property type="entry name" value="STRDHORMONER"/>
</dbReference>
<keyword evidence="2" id="KW-0479">Metal-binding</keyword>
<dbReference type="PRINTS" id="PR00047">
    <property type="entry name" value="STROIDFINGER"/>
</dbReference>
<evidence type="ECO:0000259" key="11">
    <source>
        <dbReference type="PROSITE" id="PS51030"/>
    </source>
</evidence>
<sequence length="390" mass="44408">MQFVADTAADSASVNSRSGVICKVCGDKASGYHYGVTSCEGCKGFFRRSIQKQIEYKCLREGKCVVIRLNRNRCQHCRFKKCVAAGMSRDSVRYGRVPKRREATPPPETMAELPKSPELEPEQMIVVDSSSGEPEVDPVEAAKVLSRVVIAAHRSFNMYTEEIRRSMQLHASFVKDSDNEAGGSNNGNAGGRDFVPHVDEAVAAAQRLETQTILWGNVAYRMTPAVQQVVEFAKRLPGFHVLPQDDQLILIKWEFFDKQVGFFEIWLSRASRMSGTATAVVFDDGTSLNHRQLELMYDLTENRTPDIPARMEKFAMLGQQVRMLGYRHNDLLYWCRVNWRRLHLPALFSEIFDIPKNEEDSNLEEQEHQEDQEEQEHQEEQEEDRPGNSG</sequence>
<dbReference type="EMBL" id="FZQP02000193">
    <property type="protein sequence ID" value="VVC87796.1"/>
    <property type="molecule type" value="Genomic_DNA"/>
</dbReference>
<dbReference type="AlphaFoldDB" id="A0A5E4PRU7"/>
<dbReference type="Gene3D" id="1.10.565.10">
    <property type="entry name" value="Retinoid X Receptor"/>
    <property type="match status" value="2"/>
</dbReference>
<dbReference type="PROSITE" id="PS00031">
    <property type="entry name" value="NUCLEAR_REC_DBD_1"/>
    <property type="match status" value="1"/>
</dbReference>
<evidence type="ECO:0000256" key="9">
    <source>
        <dbReference type="ARBA" id="ARBA00023242"/>
    </source>
</evidence>
<dbReference type="CDD" id="cd07165">
    <property type="entry name" value="NR_DBD_DmE78_like"/>
    <property type="match status" value="1"/>
</dbReference>
<name>A0A5E4PRU7_9NEOP</name>
<keyword evidence="7" id="KW-0804">Transcription</keyword>
<dbReference type="Proteomes" id="UP000324832">
    <property type="component" value="Unassembled WGS sequence"/>
</dbReference>
<gene>
    <name evidence="12" type="ORF">LSINAPIS_LOCUS1323</name>
</gene>
<reference evidence="12 13" key="1">
    <citation type="submission" date="2017-07" db="EMBL/GenBank/DDBJ databases">
        <authorList>
            <person name="Talla V."/>
            <person name="Backstrom N."/>
        </authorList>
    </citation>
    <scope>NUCLEOTIDE SEQUENCE [LARGE SCALE GENOMIC DNA]</scope>
</reference>
<dbReference type="GO" id="GO:0043565">
    <property type="term" value="F:sequence-specific DNA binding"/>
    <property type="evidence" value="ECO:0007669"/>
    <property type="project" value="InterPro"/>
</dbReference>
<evidence type="ECO:0000256" key="10">
    <source>
        <dbReference type="SAM" id="MobiDB-lite"/>
    </source>
</evidence>
<evidence type="ECO:0000256" key="4">
    <source>
        <dbReference type="ARBA" id="ARBA00022833"/>
    </source>
</evidence>
<feature type="compositionally biased region" description="Acidic residues" evidence="10">
    <location>
        <begin position="360"/>
        <end position="383"/>
    </location>
</feature>
<proteinExistence type="predicted"/>
<feature type="domain" description="Nuclear receptor" evidence="11">
    <location>
        <begin position="19"/>
        <end position="94"/>
    </location>
</feature>
<dbReference type="SMART" id="SM00399">
    <property type="entry name" value="ZnF_C4"/>
    <property type="match status" value="1"/>
</dbReference>
<keyword evidence="5" id="KW-0805">Transcription regulation</keyword>
<keyword evidence="3" id="KW-0863">Zinc-finger</keyword>
<dbReference type="PROSITE" id="PS51030">
    <property type="entry name" value="NUCLEAR_REC_DBD_2"/>
    <property type="match status" value="1"/>
</dbReference>
<evidence type="ECO:0000256" key="3">
    <source>
        <dbReference type="ARBA" id="ARBA00022771"/>
    </source>
</evidence>
<dbReference type="Gene3D" id="3.30.50.10">
    <property type="entry name" value="Erythroid Transcription Factor GATA-1, subunit A"/>
    <property type="match status" value="1"/>
</dbReference>
<keyword evidence="8" id="KW-0675">Receptor</keyword>